<dbReference type="Pfam" id="PF21274">
    <property type="entry name" value="Rng_hyd_C"/>
    <property type="match status" value="1"/>
</dbReference>
<evidence type="ECO:0000313" key="5">
    <source>
        <dbReference type="EMBL" id="WTW74247.1"/>
    </source>
</evidence>
<dbReference type="SUPFAM" id="SSF51905">
    <property type="entry name" value="FAD/NAD(P)-binding domain"/>
    <property type="match status" value="1"/>
</dbReference>
<sequence>MTTAVNHPSRAAEQVEADVVVIGGGPTGLAAAHFLAALGIRAVVLEQRLTPSGHPRATVINSRTMELLRHLGVDAQVRRAGVPLENTARITWCTSLAGTELAGLDIIASADALMERAVNSPVLPVICSQNRVEALLVDRLPENARVIRGVKAEELTRTPSGVRVTASGERPTVVEARYAILAEGLHGALRETVGLRRTASTPLGRLLDIHFSADLTPWTTGRESALYWLLTDTVRGVLVTVDPKRGEWLLEIPALTPDEEHTYFGQEVDHHKLIEAAVGVTGDAIEGLRIHSVRNWVMGSTGLESWRSADGRVLAAGDAAHTFPPTGGFGMNTGIQDAHNLAWKLATVLRGGAPDTLLDSYERERRPVAEFNARHSETNALQKRALLQTDADPAEFARNIEEHRPHFDFEGQTLGFTYDPGPGEPVVRDVVNYRPSAQAGHRAPHAWLDRAGDRISTTDLARTGFALLTGAEGTVWQQVVQGAPDFMGLPLTASVITADRGGLRDTNGTFADIYALKGAEAVLVRPDGHVLARLPGVAPREELRRAADRIVNSGPVPARTEGQS</sequence>
<dbReference type="Gene3D" id="3.30.9.10">
    <property type="entry name" value="D-Amino Acid Oxidase, subunit A, domain 2"/>
    <property type="match status" value="1"/>
</dbReference>
<dbReference type="InterPro" id="IPR002938">
    <property type="entry name" value="FAD-bd"/>
</dbReference>
<dbReference type="Gene3D" id="3.40.30.120">
    <property type="match status" value="1"/>
</dbReference>
<dbReference type="Gene3D" id="3.50.50.60">
    <property type="entry name" value="FAD/NAD(P)-binding domain"/>
    <property type="match status" value="1"/>
</dbReference>
<dbReference type="InterPro" id="IPR036188">
    <property type="entry name" value="FAD/NAD-bd_sf"/>
</dbReference>
<organism evidence="5">
    <name type="scientific">Streptomyces sp. NBC_00008</name>
    <dbReference type="NCBI Taxonomy" id="2903610"/>
    <lineage>
        <taxon>Bacteria</taxon>
        <taxon>Bacillati</taxon>
        <taxon>Actinomycetota</taxon>
        <taxon>Actinomycetes</taxon>
        <taxon>Kitasatosporales</taxon>
        <taxon>Streptomycetaceae</taxon>
        <taxon>Streptomyces</taxon>
    </lineage>
</organism>
<dbReference type="GO" id="GO:0016709">
    <property type="term" value="F:oxidoreductase activity, acting on paired donors, with incorporation or reduction of molecular oxygen, NAD(P)H as one donor, and incorporation of one atom of oxygen"/>
    <property type="evidence" value="ECO:0007669"/>
    <property type="project" value="UniProtKB-ARBA"/>
</dbReference>
<evidence type="ECO:0000259" key="4">
    <source>
        <dbReference type="Pfam" id="PF01494"/>
    </source>
</evidence>
<protein>
    <submittedName>
        <fullName evidence="5">FAD-dependent monooxygenase</fullName>
    </submittedName>
</protein>
<dbReference type="Pfam" id="PF01494">
    <property type="entry name" value="FAD_binding_3"/>
    <property type="match status" value="1"/>
</dbReference>
<dbReference type="InterPro" id="IPR050641">
    <property type="entry name" value="RIFMO-like"/>
</dbReference>
<name>A0AAU2W4H1_9ACTN</name>
<dbReference type="PRINTS" id="PR00420">
    <property type="entry name" value="RNGMNOXGNASE"/>
</dbReference>
<dbReference type="RefSeq" id="WP_331724955.1">
    <property type="nucleotide sequence ID" value="NZ_CP108315.1"/>
</dbReference>
<proteinExistence type="predicted"/>
<keyword evidence="5" id="KW-0614">Plasmid</keyword>
<keyword evidence="5" id="KW-0560">Oxidoreductase</keyword>
<comment type="cofactor">
    <cofactor evidence="1">
        <name>FAD</name>
        <dbReference type="ChEBI" id="CHEBI:57692"/>
    </cofactor>
</comment>
<dbReference type="EMBL" id="CP108315">
    <property type="protein sequence ID" value="WTW74247.1"/>
    <property type="molecule type" value="Genomic_DNA"/>
</dbReference>
<keyword evidence="3" id="KW-0274">FAD</keyword>
<dbReference type="AlphaFoldDB" id="A0AAU2W4H1"/>
<evidence type="ECO:0000256" key="2">
    <source>
        <dbReference type="ARBA" id="ARBA00022630"/>
    </source>
</evidence>
<keyword evidence="5" id="KW-0503">Monooxygenase</keyword>
<dbReference type="PANTHER" id="PTHR43004">
    <property type="entry name" value="TRK SYSTEM POTASSIUM UPTAKE PROTEIN"/>
    <property type="match status" value="1"/>
</dbReference>
<gene>
    <name evidence="5" type="ORF">OG398_38905</name>
</gene>
<dbReference type="PANTHER" id="PTHR43004:SF19">
    <property type="entry name" value="BINDING MONOOXYGENASE, PUTATIVE (JCVI)-RELATED"/>
    <property type="match status" value="1"/>
</dbReference>
<geneLocation type="plasmid" evidence="5">
    <name>unnamed2</name>
</geneLocation>
<accession>A0AAU2W4H1</accession>
<feature type="domain" description="FAD-binding" evidence="4">
    <location>
        <begin position="16"/>
        <end position="371"/>
    </location>
</feature>
<dbReference type="GO" id="GO:0071949">
    <property type="term" value="F:FAD binding"/>
    <property type="evidence" value="ECO:0007669"/>
    <property type="project" value="InterPro"/>
</dbReference>
<keyword evidence="2" id="KW-0285">Flavoprotein</keyword>
<reference evidence="5" key="1">
    <citation type="submission" date="2022-10" db="EMBL/GenBank/DDBJ databases">
        <title>The complete genomes of actinobacterial strains from the NBC collection.</title>
        <authorList>
            <person name="Joergensen T.S."/>
            <person name="Alvarez Arevalo M."/>
            <person name="Sterndorff E.B."/>
            <person name="Faurdal D."/>
            <person name="Vuksanovic O."/>
            <person name="Mourched A.-S."/>
            <person name="Charusanti P."/>
            <person name="Shaw S."/>
            <person name="Blin K."/>
            <person name="Weber T."/>
        </authorList>
    </citation>
    <scope>NUCLEOTIDE SEQUENCE</scope>
    <source>
        <strain evidence="5">NBC_00008</strain>
        <plasmid evidence="5">unnamed2</plasmid>
    </source>
</reference>
<evidence type="ECO:0000256" key="3">
    <source>
        <dbReference type="ARBA" id="ARBA00022827"/>
    </source>
</evidence>
<evidence type="ECO:0000256" key="1">
    <source>
        <dbReference type="ARBA" id="ARBA00001974"/>
    </source>
</evidence>